<gene>
    <name evidence="1" type="ORF">SAMN04487864_10586</name>
</gene>
<evidence type="ECO:0000313" key="1">
    <source>
        <dbReference type="EMBL" id="SDC34100.1"/>
    </source>
</evidence>
<evidence type="ECO:0000313" key="2">
    <source>
        <dbReference type="Proteomes" id="UP000198943"/>
    </source>
</evidence>
<dbReference type="RefSeq" id="WP_176760421.1">
    <property type="nucleotide sequence ID" value="NZ_FMYW01000005.1"/>
</dbReference>
<accession>A0A1G6KSQ1</accession>
<organism evidence="1 2">
    <name type="scientific">Succiniclasticum ruminis</name>
    <dbReference type="NCBI Taxonomy" id="40841"/>
    <lineage>
        <taxon>Bacteria</taxon>
        <taxon>Bacillati</taxon>
        <taxon>Bacillota</taxon>
        <taxon>Negativicutes</taxon>
        <taxon>Acidaminococcales</taxon>
        <taxon>Acidaminococcaceae</taxon>
        <taxon>Succiniclasticum</taxon>
    </lineage>
</organism>
<name>A0A1G6KSQ1_9FIRM</name>
<dbReference type="Proteomes" id="UP000198943">
    <property type="component" value="Unassembled WGS sequence"/>
</dbReference>
<proteinExistence type="predicted"/>
<reference evidence="2" key="1">
    <citation type="submission" date="2016-10" db="EMBL/GenBank/DDBJ databases">
        <authorList>
            <person name="Varghese N."/>
            <person name="Submissions S."/>
        </authorList>
    </citation>
    <scope>NUCLEOTIDE SEQUENCE [LARGE SCALE GENOMIC DNA]</scope>
    <source>
        <strain evidence="2">DSM 11005</strain>
    </source>
</reference>
<sequence length="45" mass="4909">MTVLQAAPVGEAACIPLPWPWVGVAEEREGNAAVCEYRYAKTGRF</sequence>
<protein>
    <submittedName>
        <fullName evidence="1">Uncharacterized protein</fullName>
    </submittedName>
</protein>
<keyword evidence="2" id="KW-1185">Reference proteome</keyword>
<dbReference type="EMBL" id="FMYW01000005">
    <property type="protein sequence ID" value="SDC34100.1"/>
    <property type="molecule type" value="Genomic_DNA"/>
</dbReference>
<dbReference type="AlphaFoldDB" id="A0A1G6KSQ1"/>